<keyword evidence="3" id="KW-0675">Receptor</keyword>
<accession>A0A8D8QK25</accession>
<feature type="chain" id="PRO_5034962010" evidence="1">
    <location>
        <begin position="21"/>
        <end position="522"/>
    </location>
</feature>
<dbReference type="EMBL" id="HBUF01082283">
    <property type="protein sequence ID" value="CAG6633286.1"/>
    <property type="molecule type" value="Transcribed_RNA"/>
</dbReference>
<protein>
    <submittedName>
        <fullName evidence="3">Angiopoietin-1 receptor</fullName>
    </submittedName>
</protein>
<dbReference type="PROSITE" id="PS00022">
    <property type="entry name" value="EGF_1"/>
    <property type="match status" value="2"/>
</dbReference>
<dbReference type="PANTHER" id="PTHR24044:SF417">
    <property type="entry name" value="WEARY, ISOFORM B"/>
    <property type="match status" value="1"/>
</dbReference>
<dbReference type="InterPro" id="IPR050906">
    <property type="entry name" value="Notch_signaling"/>
</dbReference>
<evidence type="ECO:0000259" key="2">
    <source>
        <dbReference type="PROSITE" id="PS00022"/>
    </source>
</evidence>
<proteinExistence type="predicted"/>
<dbReference type="GO" id="GO:0005112">
    <property type="term" value="F:Notch binding"/>
    <property type="evidence" value="ECO:0007669"/>
    <property type="project" value="TreeGrafter"/>
</dbReference>
<feature type="signal peptide" evidence="1">
    <location>
        <begin position="1"/>
        <end position="20"/>
    </location>
</feature>
<keyword evidence="1" id="KW-0732">Signal</keyword>
<name>A0A8D8QK25_9HEMI</name>
<feature type="domain" description="EGF-like" evidence="2">
    <location>
        <begin position="474"/>
        <end position="485"/>
    </location>
</feature>
<dbReference type="AlphaFoldDB" id="A0A8D8QK25"/>
<organism evidence="3">
    <name type="scientific">Cacopsylla melanoneura</name>
    <dbReference type="NCBI Taxonomy" id="428564"/>
    <lineage>
        <taxon>Eukaryota</taxon>
        <taxon>Metazoa</taxon>
        <taxon>Ecdysozoa</taxon>
        <taxon>Arthropoda</taxon>
        <taxon>Hexapoda</taxon>
        <taxon>Insecta</taxon>
        <taxon>Pterygota</taxon>
        <taxon>Neoptera</taxon>
        <taxon>Paraneoptera</taxon>
        <taxon>Hemiptera</taxon>
        <taxon>Sternorrhyncha</taxon>
        <taxon>Psylloidea</taxon>
        <taxon>Psyllidae</taxon>
        <taxon>Psyllinae</taxon>
        <taxon>Cacopsylla</taxon>
    </lineage>
</organism>
<dbReference type="Gene3D" id="2.170.300.10">
    <property type="entry name" value="Tie2 ligand-binding domain superfamily"/>
    <property type="match status" value="1"/>
</dbReference>
<dbReference type="SMART" id="SM00181">
    <property type="entry name" value="EGF"/>
    <property type="match status" value="2"/>
</dbReference>
<sequence>MYRFLLVYFFFVLGIKHIQGGNEITTVYKFRTIKYDSADVKYLNSCRVSVHVEDNPLHLPLFNINGDSSLPETTIPHMYTDQGTSTWQQVTKNGTTRALPAIRLNKTDFSQIFDVDLHSNAQRTNLYETDIVGEKAVSHDGDVFLNLNKNDNIKTILEVSFQERKYFRVRIYWGCSYSGHTGIQMVLNGNRDFVINYIDSSEFIYAPQNYATDEYGRGHIAIDLSNNITIIDKVSLVTSKAPVLAIQGCNKRYSISHEYDYHLESVISEVLYQLKQKSQITLVSPWVDIKQNQTLFILHSRQTGSNLSVFVEDKNRAGNPIQLPSEDITQVNKTVDKAVVLTKVIVTFPQNWDGQKRIKLTGDGGAIFVRNVWAGRPLDLYRVQQPQPCMKSNIRDIYNTPPLSTRSQSDRMSDCLNGGRLENNFTCICPPGFIGNACEIPCDRNLFGAHCMKQCSTSPNECEGVVLCTPKYGCSCAPGYQGDYCTEKCQINGAFIIVSNKWYTYPTYLENLSLHLDPVYST</sequence>
<dbReference type="CDD" id="cd00054">
    <property type="entry name" value="EGF_CA"/>
    <property type="match status" value="1"/>
</dbReference>
<dbReference type="InterPro" id="IPR000742">
    <property type="entry name" value="EGF"/>
</dbReference>
<feature type="domain" description="EGF-like" evidence="2">
    <location>
        <begin position="427"/>
        <end position="438"/>
    </location>
</feature>
<dbReference type="PANTHER" id="PTHR24044">
    <property type="entry name" value="NOTCH LIGAND FAMILY MEMBER"/>
    <property type="match status" value="1"/>
</dbReference>
<evidence type="ECO:0000313" key="3">
    <source>
        <dbReference type="EMBL" id="CAG6633286.1"/>
    </source>
</evidence>
<reference evidence="3" key="1">
    <citation type="submission" date="2021-05" db="EMBL/GenBank/DDBJ databases">
        <authorList>
            <person name="Alioto T."/>
            <person name="Alioto T."/>
            <person name="Gomez Garrido J."/>
        </authorList>
    </citation>
    <scope>NUCLEOTIDE SEQUENCE</scope>
</reference>
<evidence type="ECO:0000256" key="1">
    <source>
        <dbReference type="SAM" id="SignalP"/>
    </source>
</evidence>